<dbReference type="OrthoDB" id="6251248at2759"/>
<dbReference type="GO" id="GO:0017020">
    <property type="term" value="F:myosin phosphatase regulator activity"/>
    <property type="evidence" value="ECO:0007669"/>
    <property type="project" value="TreeGrafter"/>
</dbReference>
<dbReference type="STRING" id="6211.A0A068YAN0"/>
<feature type="repeat" description="ANK" evidence="2">
    <location>
        <begin position="243"/>
        <end position="275"/>
    </location>
</feature>
<feature type="region of interest" description="Disordered" evidence="3">
    <location>
        <begin position="309"/>
        <end position="351"/>
    </location>
</feature>
<evidence type="ECO:0000256" key="2">
    <source>
        <dbReference type="PROSITE-ProRule" id="PRU00023"/>
    </source>
</evidence>
<dbReference type="PROSITE" id="PS50297">
    <property type="entry name" value="ANK_REP_REGION"/>
    <property type="match status" value="4"/>
</dbReference>
<dbReference type="InterPro" id="IPR002110">
    <property type="entry name" value="Ankyrin_rpt"/>
</dbReference>
<feature type="compositionally biased region" description="Basic and acidic residues" evidence="3">
    <location>
        <begin position="335"/>
        <end position="351"/>
    </location>
</feature>
<keyword evidence="1" id="KW-0677">Repeat</keyword>
<feature type="compositionally biased region" description="Polar residues" evidence="3">
    <location>
        <begin position="559"/>
        <end position="571"/>
    </location>
</feature>
<dbReference type="EMBL" id="LN902845">
    <property type="protein sequence ID" value="CUT99660.1"/>
    <property type="molecule type" value="Genomic_DNA"/>
</dbReference>
<dbReference type="PANTHER" id="PTHR24179">
    <property type="entry name" value="PROTEIN PHOSPHATASE 1 REGULATORY SUBUNIT 12"/>
    <property type="match status" value="1"/>
</dbReference>
<accession>A0A068YAN0</accession>
<organism evidence="4 5">
    <name type="scientific">Echinococcus multilocularis</name>
    <name type="common">Fox tapeworm</name>
    <dbReference type="NCBI Taxonomy" id="6211"/>
    <lineage>
        <taxon>Eukaryota</taxon>
        <taxon>Metazoa</taxon>
        <taxon>Spiralia</taxon>
        <taxon>Lophotrochozoa</taxon>
        <taxon>Platyhelminthes</taxon>
        <taxon>Cestoda</taxon>
        <taxon>Eucestoda</taxon>
        <taxon>Cyclophyllidea</taxon>
        <taxon>Taeniidae</taxon>
        <taxon>Echinococcus</taxon>
    </lineage>
</organism>
<dbReference type="OMA" id="MIGPDIG"/>
<evidence type="ECO:0000256" key="3">
    <source>
        <dbReference type="SAM" id="MobiDB-lite"/>
    </source>
</evidence>
<dbReference type="InterPro" id="IPR036770">
    <property type="entry name" value="Ankyrin_rpt-contain_sf"/>
</dbReference>
<protein>
    <submittedName>
        <fullName evidence="4">Protein phosphatase 1 regulatory inhibitor</fullName>
    </submittedName>
</protein>
<dbReference type="PROSITE" id="PS50088">
    <property type="entry name" value="ANK_REPEAT"/>
    <property type="match status" value="4"/>
</dbReference>
<feature type="compositionally biased region" description="Polar residues" evidence="3">
    <location>
        <begin position="392"/>
        <end position="404"/>
    </location>
</feature>
<name>A0A068YAN0_ECHMU</name>
<feature type="repeat" description="ANK" evidence="2">
    <location>
        <begin position="115"/>
        <end position="147"/>
    </location>
</feature>
<feature type="repeat" description="ANK" evidence="2">
    <location>
        <begin position="82"/>
        <end position="114"/>
    </location>
</feature>
<reference evidence="4" key="2">
    <citation type="submission" date="2015-11" db="EMBL/GenBank/DDBJ databases">
        <authorList>
            <person name="Zhang Y."/>
            <person name="Guo Z."/>
        </authorList>
    </citation>
    <scope>NUCLEOTIDE SEQUENCE</scope>
</reference>
<proteinExistence type="predicted"/>
<dbReference type="Gene3D" id="1.25.40.20">
    <property type="entry name" value="Ankyrin repeat-containing domain"/>
    <property type="match status" value="2"/>
</dbReference>
<dbReference type="PANTHER" id="PTHR24179:SF29">
    <property type="entry name" value="LD46604P"/>
    <property type="match status" value="1"/>
</dbReference>
<feature type="region of interest" description="Disordered" evidence="3">
    <location>
        <begin position="559"/>
        <end position="591"/>
    </location>
</feature>
<keyword evidence="2" id="KW-0040">ANK repeat</keyword>
<feature type="region of interest" description="Disordered" evidence="3">
    <location>
        <begin position="392"/>
        <end position="547"/>
    </location>
</feature>
<dbReference type="GO" id="GO:0005737">
    <property type="term" value="C:cytoplasm"/>
    <property type="evidence" value="ECO:0007669"/>
    <property type="project" value="TreeGrafter"/>
</dbReference>
<dbReference type="Proteomes" id="UP000017246">
    <property type="component" value="Unassembled WGS sequence"/>
</dbReference>
<dbReference type="SUPFAM" id="SSF48403">
    <property type="entry name" value="Ankyrin repeat"/>
    <property type="match status" value="1"/>
</dbReference>
<dbReference type="PRINTS" id="PR01415">
    <property type="entry name" value="ANKYRIN"/>
</dbReference>
<dbReference type="InterPro" id="IPR051226">
    <property type="entry name" value="PP1_Regulatory_Subunit"/>
</dbReference>
<reference evidence="4" key="1">
    <citation type="journal article" date="2013" name="Nature">
        <title>The genomes of four tapeworm species reveal adaptations to parasitism.</title>
        <authorList>
            <person name="Tsai I.J."/>
            <person name="Zarowiecki M."/>
            <person name="Holroyd N."/>
            <person name="Garciarrubio A."/>
            <person name="Sanchez-Flores A."/>
            <person name="Brooks K.L."/>
            <person name="Tracey A."/>
            <person name="Bobes R.J."/>
            <person name="Fragoso G."/>
            <person name="Sciutto E."/>
            <person name="Aslett M."/>
            <person name="Beasley H."/>
            <person name="Bennett H.M."/>
            <person name="Cai J."/>
            <person name="Camicia F."/>
            <person name="Clark R."/>
            <person name="Cucher M."/>
            <person name="De Silva N."/>
            <person name="Day T.A."/>
            <person name="Deplazes P."/>
            <person name="Estrada K."/>
            <person name="Fernandez C."/>
            <person name="Holland P.W."/>
            <person name="Hou J."/>
            <person name="Hu S."/>
            <person name="Huckvale T."/>
            <person name="Hung S.S."/>
            <person name="Kamenetzky L."/>
            <person name="Keane J.A."/>
            <person name="Kiss F."/>
            <person name="Koziol U."/>
            <person name="Lambert O."/>
            <person name="Liu K."/>
            <person name="Luo X."/>
            <person name="Luo Y."/>
            <person name="Macchiaroli N."/>
            <person name="Nichol S."/>
            <person name="Paps J."/>
            <person name="Parkinson J."/>
            <person name="Pouchkina-Stantcheva N."/>
            <person name="Riddiford N."/>
            <person name="Rosenzvit M."/>
            <person name="Salinas G."/>
            <person name="Wasmuth J.D."/>
            <person name="Zamanian M."/>
            <person name="Zheng Y."/>
            <person name="Cai X."/>
            <person name="Soberon X."/>
            <person name="Olson P.D."/>
            <person name="Laclette J.P."/>
            <person name="Brehm K."/>
            <person name="Berriman M."/>
            <person name="Garciarrubio A."/>
            <person name="Bobes R.J."/>
            <person name="Fragoso G."/>
            <person name="Sanchez-Flores A."/>
            <person name="Estrada K."/>
            <person name="Cevallos M.A."/>
            <person name="Morett E."/>
            <person name="Gonzalez V."/>
            <person name="Portillo T."/>
            <person name="Ochoa-Leyva A."/>
            <person name="Jose M.V."/>
            <person name="Sciutto E."/>
            <person name="Landa A."/>
            <person name="Jimenez L."/>
            <person name="Valdes V."/>
            <person name="Carrero J.C."/>
            <person name="Larralde C."/>
            <person name="Morales-Montor J."/>
            <person name="Limon-Lason J."/>
            <person name="Soberon X."/>
            <person name="Laclette J.P."/>
        </authorList>
    </citation>
    <scope>NUCLEOTIDE SEQUENCE [LARGE SCALE GENOMIC DNA]</scope>
</reference>
<feature type="repeat" description="ANK" evidence="2">
    <location>
        <begin position="210"/>
        <end position="242"/>
    </location>
</feature>
<dbReference type="GO" id="GO:0004857">
    <property type="term" value="F:enzyme inhibitor activity"/>
    <property type="evidence" value="ECO:0007669"/>
    <property type="project" value="TreeGrafter"/>
</dbReference>
<dbReference type="AlphaFoldDB" id="A0A068YAN0"/>
<dbReference type="eggNOG" id="KOG0505">
    <property type="taxonomic scope" value="Eukaryota"/>
</dbReference>
<dbReference type="SMART" id="SM00248">
    <property type="entry name" value="ANK"/>
    <property type="match status" value="5"/>
</dbReference>
<feature type="compositionally biased region" description="Low complexity" evidence="3">
    <location>
        <begin position="457"/>
        <end position="495"/>
    </location>
</feature>
<keyword evidence="5" id="KW-1185">Reference proteome</keyword>
<evidence type="ECO:0000313" key="5">
    <source>
        <dbReference type="Proteomes" id="UP000017246"/>
    </source>
</evidence>
<sequence length="632" mass="69945">MIGPDIGRIERAKEERRQQLLKWEEYDLSYPNKPHNKEPKERSRNVRFGANIMFLEAASRGDIEEVRKLIHKGINPDVTNEDGLTALHQCCIDNNVEMCNLLLENNANVNAKDNELWTPLHAAATCGNKELCGILINWGADLLALNVDGNMPYDLCDDENTLILVETEMANRHVTQKQIDEIRLLPEKEMLNDLKRHYAAGDDLQDLDSQGAAPIHIAAACGFAEVARYLLQNHVDPQQPDQDGWLPIHIAVSWGNLDIVELLVSYGADMEASTRSGQTIDTICDSRELQDRLREVWDRREELRNSVKQNNAMPNLIRGHSSSRRRNNTSILRTSMRDKRRLTQTDAEREKQLGEQVEAKLVSEAEKTGSTEEIVRPPPNLQDIVNSIVNSASTNGSATPTNSRHIPAIAIDHRSSPEINGVDSLSARRGNNNANAAPAVPPRHPRSTKPGDAWLVSPQAAPAATNSSPSTSTASTRDTSSSTESPSESSDSQARYVRPMHRKANGQMVPVSVEAMRPPSSQRSRPNPPTRDNRSRTPRRSNASPATTISGSAVAVVGQNQKTKGSPSGSLLRQGPLPPHETGTIPSFHRSTDTLNSNYSIEKKDKAARHLYNTLLPRLILNVQLSIIISER</sequence>
<feature type="compositionally biased region" description="Low complexity" evidence="3">
    <location>
        <begin position="427"/>
        <end position="438"/>
    </location>
</feature>
<evidence type="ECO:0000256" key="1">
    <source>
        <dbReference type="ARBA" id="ARBA00022737"/>
    </source>
</evidence>
<evidence type="ECO:0000313" key="4">
    <source>
        <dbReference type="EMBL" id="CUT99660.1"/>
    </source>
</evidence>
<dbReference type="Pfam" id="PF12796">
    <property type="entry name" value="Ank_2"/>
    <property type="match status" value="2"/>
</dbReference>